<proteinExistence type="inferred from homology"/>
<keyword evidence="7" id="KW-1185">Reference proteome</keyword>
<dbReference type="GO" id="GO:0005672">
    <property type="term" value="C:transcription factor TFIIA complex"/>
    <property type="evidence" value="ECO:0007669"/>
    <property type="project" value="InterPro"/>
</dbReference>
<comment type="caution">
    <text evidence="6">The sequence shown here is derived from an EMBL/GenBank/DDBJ whole genome shotgun (WGS) entry which is preliminary data.</text>
</comment>
<evidence type="ECO:0000313" key="7">
    <source>
        <dbReference type="Proteomes" id="UP001233999"/>
    </source>
</evidence>
<evidence type="ECO:0000313" key="6">
    <source>
        <dbReference type="EMBL" id="KAJ9596152.1"/>
    </source>
</evidence>
<dbReference type="Pfam" id="PF03153">
    <property type="entry name" value="TFIIA"/>
    <property type="match status" value="1"/>
</dbReference>
<dbReference type="CDD" id="cd07976">
    <property type="entry name" value="TFIIA_alpha_beta_like"/>
    <property type="match status" value="1"/>
</dbReference>
<protein>
    <recommendedName>
        <fullName evidence="8">Transcription initiation factor IIA subunit 1</fullName>
    </recommendedName>
</protein>
<reference evidence="6" key="2">
    <citation type="submission" date="2023-05" db="EMBL/GenBank/DDBJ databases">
        <authorList>
            <person name="Fouks B."/>
        </authorList>
    </citation>
    <scope>NUCLEOTIDE SEQUENCE</scope>
    <source>
        <strain evidence="6">Stay&amp;Tobe</strain>
        <tissue evidence="6">Testes</tissue>
    </source>
</reference>
<accession>A0AAD8ABW3</accession>
<comment type="subcellular location">
    <subcellularLocation>
        <location evidence="1">Nucleus</location>
    </subcellularLocation>
</comment>
<dbReference type="Proteomes" id="UP001233999">
    <property type="component" value="Unassembled WGS sequence"/>
</dbReference>
<feature type="non-terminal residue" evidence="6">
    <location>
        <position position="116"/>
    </location>
</feature>
<keyword evidence="4" id="KW-0539">Nucleus</keyword>
<dbReference type="PANTHER" id="PTHR12694">
    <property type="entry name" value="TRANSCRIPTION INITIATION FACTOR IIA SUBUNIT 1"/>
    <property type="match status" value="1"/>
</dbReference>
<feature type="compositionally biased region" description="Polar residues" evidence="5">
    <location>
        <begin position="45"/>
        <end position="54"/>
    </location>
</feature>
<dbReference type="Gene3D" id="2.30.18.10">
    <property type="entry name" value="Transcription factor IIA (TFIIA), beta-barrel domain"/>
    <property type="match status" value="1"/>
</dbReference>
<evidence type="ECO:0000256" key="3">
    <source>
        <dbReference type="ARBA" id="ARBA00023163"/>
    </source>
</evidence>
<sequence>AKDVSFILAAATCICCPAGARLPMAMLWLHVRASNKEKTLCHSFGTISPSSEPLNSGDDVSDEDPSDLFDTDNVVVCQYDKITRSRNKWKFYLKDGIMNLSGKDYVFQKANGDAEW</sequence>
<dbReference type="FunFam" id="2.30.18.10:FF:000002">
    <property type="entry name" value="Transcription initiation factor IIA subunit 1"/>
    <property type="match status" value="1"/>
</dbReference>
<feature type="region of interest" description="Disordered" evidence="5">
    <location>
        <begin position="44"/>
        <end position="66"/>
    </location>
</feature>
<organism evidence="6 7">
    <name type="scientific">Diploptera punctata</name>
    <name type="common">Pacific beetle cockroach</name>
    <dbReference type="NCBI Taxonomy" id="6984"/>
    <lineage>
        <taxon>Eukaryota</taxon>
        <taxon>Metazoa</taxon>
        <taxon>Ecdysozoa</taxon>
        <taxon>Arthropoda</taxon>
        <taxon>Hexapoda</taxon>
        <taxon>Insecta</taxon>
        <taxon>Pterygota</taxon>
        <taxon>Neoptera</taxon>
        <taxon>Polyneoptera</taxon>
        <taxon>Dictyoptera</taxon>
        <taxon>Blattodea</taxon>
        <taxon>Blaberoidea</taxon>
        <taxon>Blaberidae</taxon>
        <taxon>Diplopterinae</taxon>
        <taxon>Diploptera</taxon>
    </lineage>
</organism>
<dbReference type="InterPro" id="IPR004855">
    <property type="entry name" value="TFIIA_asu/bsu"/>
</dbReference>
<dbReference type="GO" id="GO:0006367">
    <property type="term" value="P:transcription initiation at RNA polymerase II promoter"/>
    <property type="evidence" value="ECO:0007669"/>
    <property type="project" value="InterPro"/>
</dbReference>
<dbReference type="AlphaFoldDB" id="A0AAD8ABW3"/>
<evidence type="ECO:0000256" key="4">
    <source>
        <dbReference type="ARBA" id="ARBA00023242"/>
    </source>
</evidence>
<dbReference type="PANTHER" id="PTHR12694:SF8">
    <property type="entry name" value="TRANSCRIPTION INITIATION FACTOR IIA SUBUNIT 1"/>
    <property type="match status" value="1"/>
</dbReference>
<keyword evidence="3" id="KW-0804">Transcription</keyword>
<reference evidence="6" key="1">
    <citation type="journal article" date="2023" name="IScience">
        <title>Live-bearing cockroach genome reveals convergent evolutionary mechanisms linked to viviparity in insects and beyond.</title>
        <authorList>
            <person name="Fouks B."/>
            <person name="Harrison M.C."/>
            <person name="Mikhailova A.A."/>
            <person name="Marchal E."/>
            <person name="English S."/>
            <person name="Carruthers M."/>
            <person name="Jennings E.C."/>
            <person name="Chiamaka E.L."/>
            <person name="Frigard R.A."/>
            <person name="Pippel M."/>
            <person name="Attardo G.M."/>
            <person name="Benoit J.B."/>
            <person name="Bornberg-Bauer E."/>
            <person name="Tobe S.S."/>
        </authorList>
    </citation>
    <scope>NUCLEOTIDE SEQUENCE</scope>
    <source>
        <strain evidence="6">Stay&amp;Tobe</strain>
    </source>
</reference>
<comment type="similarity">
    <text evidence="2">Belongs to the TFIIA subunit 1 family.</text>
</comment>
<dbReference type="EMBL" id="JASPKZ010002234">
    <property type="protein sequence ID" value="KAJ9596152.1"/>
    <property type="molecule type" value="Genomic_DNA"/>
</dbReference>
<name>A0AAD8ABW3_DIPPU</name>
<dbReference type="SMART" id="SM01371">
    <property type="entry name" value="TFIIA"/>
    <property type="match status" value="1"/>
</dbReference>
<dbReference type="InterPro" id="IPR009088">
    <property type="entry name" value="TFIIA_b-brl"/>
</dbReference>
<evidence type="ECO:0008006" key="8">
    <source>
        <dbReference type="Google" id="ProtNLM"/>
    </source>
</evidence>
<dbReference type="SUPFAM" id="SSF50784">
    <property type="entry name" value="Transcription factor IIA (TFIIA), beta-barrel domain"/>
    <property type="match status" value="1"/>
</dbReference>
<evidence type="ECO:0000256" key="5">
    <source>
        <dbReference type="SAM" id="MobiDB-lite"/>
    </source>
</evidence>
<evidence type="ECO:0000256" key="1">
    <source>
        <dbReference type="ARBA" id="ARBA00004123"/>
    </source>
</evidence>
<evidence type="ECO:0000256" key="2">
    <source>
        <dbReference type="ARBA" id="ARBA00010059"/>
    </source>
</evidence>
<gene>
    <name evidence="6" type="ORF">L9F63_027225</name>
</gene>